<gene>
    <name evidence="1" type="ORF">CGS49_10155</name>
</gene>
<organism evidence="1 2">
    <name type="scientific">Faecalibacterium langellae</name>
    <dbReference type="NCBI Taxonomy" id="3435293"/>
    <lineage>
        <taxon>Bacteria</taxon>
        <taxon>Bacillati</taxon>
        <taxon>Bacillota</taxon>
        <taxon>Clostridia</taxon>
        <taxon>Eubacteriales</taxon>
        <taxon>Oscillospiraceae</taxon>
        <taxon>Faecalibacterium</taxon>
    </lineage>
</organism>
<reference evidence="1 2" key="1">
    <citation type="journal article" date="2017" name="Front. Microbiol.">
        <title>New Insights into the Diversity of the Genus Faecalibacterium.</title>
        <authorList>
            <person name="Benevides L."/>
            <person name="Burman S."/>
            <person name="Martin R."/>
            <person name="Robert V."/>
            <person name="Thomas M."/>
            <person name="Miquel S."/>
            <person name="Chain F."/>
            <person name="Sokol H."/>
            <person name="Bermudez-Humaran L.G."/>
            <person name="Morrison M."/>
            <person name="Langella P."/>
            <person name="Azevedo V.A."/>
            <person name="Chatel J.M."/>
            <person name="Soares S."/>
        </authorList>
    </citation>
    <scope>NUCLEOTIDE SEQUENCE [LARGE SCALE GENOMIC DNA]</scope>
    <source>
        <strain evidence="2">CNCM I-4541</strain>
    </source>
</reference>
<comment type="caution">
    <text evidence="1">The sequence shown here is derived from an EMBL/GenBank/DDBJ whole genome shotgun (WGS) entry which is preliminary data.</text>
</comment>
<keyword evidence="2" id="KW-1185">Reference proteome</keyword>
<dbReference type="Proteomes" id="UP000220959">
    <property type="component" value="Unassembled WGS sequence"/>
</dbReference>
<evidence type="ECO:0000313" key="1">
    <source>
        <dbReference type="EMBL" id="PDX60364.1"/>
    </source>
</evidence>
<dbReference type="EMBL" id="NMTR01000021">
    <property type="protein sequence ID" value="PDX60364.1"/>
    <property type="molecule type" value="Genomic_DNA"/>
</dbReference>
<accession>A0ACC9CX68</accession>
<name>A0ACC9CX68_9FIRM</name>
<protein>
    <submittedName>
        <fullName evidence="1">DNA alkylation repair protein</fullName>
    </submittedName>
</protein>
<proteinExistence type="predicted"/>
<sequence length="231" mass="27204">METEVQAVRAQLFGLQDETYRDFQSALMPTVPKEKVIGVRTPALRKLAKQLAGTPQAEAFLQALPHDYYEENNLHAFLIEAIRDYGTALAETEKFLPYIDNWATCDCFCPKVFAKHKAELLPHIRRWLDSGETYTMRYAMGMLMRYYLDADFRPEYLVWVAGVHREEYYINMMRAWYFATALAKQPEATLPWLTEKRLDVWTHNKTIQKAVESYRIPDERKRLLRGLRIRS</sequence>
<evidence type="ECO:0000313" key="2">
    <source>
        <dbReference type="Proteomes" id="UP000220959"/>
    </source>
</evidence>